<dbReference type="CDD" id="cd18809">
    <property type="entry name" value="SF1_C_RecD"/>
    <property type="match status" value="1"/>
</dbReference>
<dbReference type="SUPFAM" id="SSF52540">
    <property type="entry name" value="P-loop containing nucleoside triphosphate hydrolases"/>
    <property type="match status" value="1"/>
</dbReference>
<gene>
    <name evidence="4" type="ORF">BEP19_09480</name>
</gene>
<comment type="caution">
    <text evidence="4">The sequence shown here is derived from an EMBL/GenBank/DDBJ whole genome shotgun (WGS) entry which is preliminary data.</text>
</comment>
<dbReference type="InterPro" id="IPR050534">
    <property type="entry name" value="Coronavir_polyprotein_1ab"/>
</dbReference>
<dbReference type="GO" id="GO:0009338">
    <property type="term" value="C:exodeoxyribonuclease V complex"/>
    <property type="evidence" value="ECO:0007669"/>
    <property type="project" value="TreeGrafter"/>
</dbReference>
<dbReference type="OrthoDB" id="9803432at2"/>
<sequence>MEWLKKRDCSIGEKRFGQLYKVFGNDTIECLIKTPELIRQILPFSDVSYSLYQEFKEVQKKNNFAELLAYELGKPMVHLAGAIAKIEQEQKSNIFSIICDSPYLLYKYIDVDLAIYDEFAIGNLNITPENTMRIEQWALDILVNNTNQGNTAMDIQEFYCEMEIKLQLSKKLIAEEITKMQSREFKIEGNYIVLYKENKIEKELAYHAHRIATKKLEIYPSNIEKHCKPLNTEQRKAVETVFSENGALSIVTGNPGTGKTTLISSIVNIASEANLQVRLVAFTGRASEKLNAATGAPATTIHSLIEEIRSYCKETVQADIIVIDEASMIDNILANKLFRVLPSGCRVIIVGDINQVESIGAGSFLRDIVDSKRFVHTVLTRIHRQASDSLIRINSDRLLVGKEFIESPFDSDFALIDADDGKIISELEYVFHDLWRKGYNPLTDIQILTLFSSEEYRFGCINVSRLIQKWTTKLRWSSNPPPFGQDLGIGLGDKVVQNANNKEKGVLNGEIGFVVGICPEREILTIDYGNQNDKFITYRFDELNQITLGSCLTVHKAQGNEYRIVILLVPTESEHLIRRDVIYSAITRAKEKLYIVGNLNTLYRNLYELKIKTRTTLLTKYVMERFQNENDEPEEIFGDKNTIEFYWN</sequence>
<keyword evidence="1" id="KW-0547">Nucleotide-binding</keyword>
<keyword evidence="5" id="KW-1185">Reference proteome</keyword>
<dbReference type="GO" id="GO:0017116">
    <property type="term" value="F:single-stranded DNA helicase activity"/>
    <property type="evidence" value="ECO:0007669"/>
    <property type="project" value="TreeGrafter"/>
</dbReference>
<dbReference type="RefSeq" id="WP_120189892.1">
    <property type="nucleotide sequence ID" value="NZ_MCHY01000008.1"/>
</dbReference>
<dbReference type="Proteomes" id="UP000284219">
    <property type="component" value="Unassembled WGS sequence"/>
</dbReference>
<organism evidence="4 5">
    <name type="scientific">Ammoniphilus oxalaticus</name>
    <dbReference type="NCBI Taxonomy" id="66863"/>
    <lineage>
        <taxon>Bacteria</taxon>
        <taxon>Bacillati</taxon>
        <taxon>Bacillota</taxon>
        <taxon>Bacilli</taxon>
        <taxon>Bacillales</taxon>
        <taxon>Paenibacillaceae</taxon>
        <taxon>Aneurinibacillus group</taxon>
        <taxon>Ammoniphilus</taxon>
    </lineage>
</organism>
<dbReference type="Gene3D" id="3.40.50.300">
    <property type="entry name" value="P-loop containing nucleotide triphosphate hydrolases"/>
    <property type="match status" value="2"/>
</dbReference>
<evidence type="ECO:0000256" key="1">
    <source>
        <dbReference type="ARBA" id="ARBA00022741"/>
    </source>
</evidence>
<dbReference type="SMART" id="SM00382">
    <property type="entry name" value="AAA"/>
    <property type="match status" value="1"/>
</dbReference>
<name>A0A419SL12_9BACL</name>
<dbReference type="GO" id="GO:0005524">
    <property type="term" value="F:ATP binding"/>
    <property type="evidence" value="ECO:0007669"/>
    <property type="project" value="UniProtKB-KW"/>
</dbReference>
<evidence type="ECO:0000256" key="2">
    <source>
        <dbReference type="ARBA" id="ARBA00022840"/>
    </source>
</evidence>
<dbReference type="Pfam" id="PF13604">
    <property type="entry name" value="AAA_30"/>
    <property type="match status" value="1"/>
</dbReference>
<proteinExistence type="predicted"/>
<dbReference type="InterPro" id="IPR027785">
    <property type="entry name" value="UvrD-like_helicase_C"/>
</dbReference>
<evidence type="ECO:0000313" key="5">
    <source>
        <dbReference type="Proteomes" id="UP000284219"/>
    </source>
</evidence>
<feature type="domain" description="AAA+ ATPase" evidence="3">
    <location>
        <begin position="245"/>
        <end position="379"/>
    </location>
</feature>
<dbReference type="GO" id="GO:0006310">
    <property type="term" value="P:DNA recombination"/>
    <property type="evidence" value="ECO:0007669"/>
    <property type="project" value="TreeGrafter"/>
</dbReference>
<dbReference type="AlphaFoldDB" id="A0A419SL12"/>
<reference evidence="4 5" key="1">
    <citation type="submission" date="2016-08" db="EMBL/GenBank/DDBJ databases">
        <title>Novel Firmicute Genomes.</title>
        <authorList>
            <person name="Poppleton D.I."/>
            <person name="Gribaldo S."/>
        </authorList>
    </citation>
    <scope>NUCLEOTIDE SEQUENCE [LARGE SCALE GENOMIC DNA]</scope>
    <source>
        <strain evidence="4 5">RAOx-1</strain>
    </source>
</reference>
<evidence type="ECO:0000259" key="3">
    <source>
        <dbReference type="SMART" id="SM00382"/>
    </source>
</evidence>
<keyword evidence="2" id="KW-0067">ATP-binding</keyword>
<evidence type="ECO:0000313" key="4">
    <source>
        <dbReference type="EMBL" id="RKD24598.1"/>
    </source>
</evidence>
<dbReference type="Gene3D" id="2.30.30.940">
    <property type="match status" value="1"/>
</dbReference>
<dbReference type="InterPro" id="IPR003593">
    <property type="entry name" value="AAA+_ATPase"/>
</dbReference>
<dbReference type="PANTHER" id="PTHR43788:SF6">
    <property type="entry name" value="DNA HELICASE B"/>
    <property type="match status" value="1"/>
</dbReference>
<dbReference type="CDD" id="cd17933">
    <property type="entry name" value="DEXSc_RecD-like"/>
    <property type="match status" value="1"/>
</dbReference>
<dbReference type="EMBL" id="MCHY01000008">
    <property type="protein sequence ID" value="RKD24598.1"/>
    <property type="molecule type" value="Genomic_DNA"/>
</dbReference>
<dbReference type="InterPro" id="IPR027417">
    <property type="entry name" value="P-loop_NTPase"/>
</dbReference>
<protein>
    <recommendedName>
        <fullName evidence="3">AAA+ ATPase domain-containing protein</fullName>
    </recommendedName>
</protein>
<accession>A0A419SL12</accession>
<dbReference type="Pfam" id="PF13538">
    <property type="entry name" value="UvrD_C_2"/>
    <property type="match status" value="1"/>
</dbReference>
<dbReference type="PANTHER" id="PTHR43788">
    <property type="entry name" value="DNA2/NAM7 HELICASE FAMILY MEMBER"/>
    <property type="match status" value="1"/>
</dbReference>